<keyword evidence="3 7" id="KW-0238">DNA-binding</keyword>
<comment type="similarity">
    <text evidence="1">Belongs to the LysR transcriptional regulatory family.</text>
</comment>
<keyword evidence="2" id="KW-0805">Transcription regulation</keyword>
<dbReference type="EMBL" id="JBHDLJ010000007">
    <property type="protein sequence ID" value="MFB0835038.1"/>
    <property type="molecule type" value="Genomic_DNA"/>
</dbReference>
<evidence type="ECO:0000256" key="3">
    <source>
        <dbReference type="ARBA" id="ARBA00023125"/>
    </source>
</evidence>
<dbReference type="InterPro" id="IPR036390">
    <property type="entry name" value="WH_DNA-bd_sf"/>
</dbReference>
<dbReference type="PROSITE" id="PS50931">
    <property type="entry name" value="HTH_LYSR"/>
    <property type="match status" value="1"/>
</dbReference>
<protein>
    <submittedName>
        <fullName evidence="7">ArgP/LysG family DNA-binding transcriptional regulator</fullName>
    </submittedName>
</protein>
<organism evidence="7 8">
    <name type="scientific">Arthrobacter halodurans</name>
    <dbReference type="NCBI Taxonomy" id="516699"/>
    <lineage>
        <taxon>Bacteria</taxon>
        <taxon>Bacillati</taxon>
        <taxon>Actinomycetota</taxon>
        <taxon>Actinomycetes</taxon>
        <taxon>Micrococcales</taxon>
        <taxon>Micrococcaceae</taxon>
        <taxon>Arthrobacter</taxon>
    </lineage>
</organism>
<evidence type="ECO:0000256" key="2">
    <source>
        <dbReference type="ARBA" id="ARBA00023015"/>
    </source>
</evidence>
<dbReference type="RefSeq" id="WP_373972208.1">
    <property type="nucleotide sequence ID" value="NZ_JBHDLJ010000007.1"/>
</dbReference>
<dbReference type="Pfam" id="PF03466">
    <property type="entry name" value="LysR_substrate"/>
    <property type="match status" value="1"/>
</dbReference>
<evidence type="ECO:0000313" key="8">
    <source>
        <dbReference type="Proteomes" id="UP001575652"/>
    </source>
</evidence>
<keyword evidence="5" id="KW-0804">Transcription</keyword>
<dbReference type="SUPFAM" id="SSF53850">
    <property type="entry name" value="Periplasmic binding protein-like II"/>
    <property type="match status" value="1"/>
</dbReference>
<dbReference type="Proteomes" id="UP001575652">
    <property type="component" value="Unassembled WGS sequence"/>
</dbReference>
<keyword evidence="4" id="KW-0010">Activator</keyword>
<dbReference type="Pfam" id="PF00126">
    <property type="entry name" value="HTH_1"/>
    <property type="match status" value="1"/>
</dbReference>
<proteinExistence type="inferred from homology"/>
<name>A0ABV4UN37_9MICC</name>
<dbReference type="Gene3D" id="1.10.10.10">
    <property type="entry name" value="Winged helix-like DNA-binding domain superfamily/Winged helix DNA-binding domain"/>
    <property type="match status" value="1"/>
</dbReference>
<dbReference type="PANTHER" id="PTHR30579">
    <property type="entry name" value="TRANSCRIPTIONAL REGULATOR"/>
    <property type="match status" value="1"/>
</dbReference>
<dbReference type="InterPro" id="IPR017685">
    <property type="entry name" value="ArgP"/>
</dbReference>
<dbReference type="PANTHER" id="PTHR30579:SF2">
    <property type="entry name" value="HTH-TYPE TRANSCRIPTIONAL REGULATOR ARGP"/>
    <property type="match status" value="1"/>
</dbReference>
<dbReference type="InterPro" id="IPR005119">
    <property type="entry name" value="LysR_subst-bd"/>
</dbReference>
<dbReference type="InterPro" id="IPR050176">
    <property type="entry name" value="LTTR"/>
</dbReference>
<sequence length="299" mass="31508">MDLSSEQLRTLAAVVATGTFEAAAIELRLTPSAVSQRIRQLERSAGTVLLRRTKPATTTESGDVLLRLARQFATLSADAERELGGLPGGGGPPRVRVAVAVNADSLATWFGAALSEIAGDPGLELEVMREDEGLSAEHLRSGRAMAAVTTSAHPVQGCSAAYLGTLEYRAMAAPGFAERWFGVAARGGAHPLAAAPVVHFDRSDPLQRDVVRRFAGPDADPPSHHVPDSVLFVRSIAQGLGWGMVPAAQDPGDGSLVALDAAWVRPVRLFWQRWKIDTPALSRVSAAVARAAADGLSRD</sequence>
<dbReference type="SUPFAM" id="SSF46785">
    <property type="entry name" value="Winged helix' DNA-binding domain"/>
    <property type="match status" value="1"/>
</dbReference>
<dbReference type="InterPro" id="IPR000847">
    <property type="entry name" value="LysR_HTH_N"/>
</dbReference>
<accession>A0ABV4UN37</accession>
<evidence type="ECO:0000313" key="7">
    <source>
        <dbReference type="EMBL" id="MFB0835038.1"/>
    </source>
</evidence>
<dbReference type="NCBIfam" id="NF002964">
    <property type="entry name" value="PRK03635.1"/>
    <property type="match status" value="1"/>
</dbReference>
<keyword evidence="8" id="KW-1185">Reference proteome</keyword>
<evidence type="ECO:0000256" key="5">
    <source>
        <dbReference type="ARBA" id="ARBA00023163"/>
    </source>
</evidence>
<feature type="domain" description="HTH lysR-type" evidence="6">
    <location>
        <begin position="1"/>
        <end position="59"/>
    </location>
</feature>
<dbReference type="Gene3D" id="3.40.190.290">
    <property type="match status" value="1"/>
</dbReference>
<reference evidence="7 8" key="1">
    <citation type="submission" date="2024-09" db="EMBL/GenBank/DDBJ databases">
        <authorList>
            <person name="Salinas-Garcia M.A."/>
            <person name="Prieme A."/>
        </authorList>
    </citation>
    <scope>NUCLEOTIDE SEQUENCE [LARGE SCALE GENOMIC DNA]</scope>
    <source>
        <strain evidence="7 8">DSM 21081</strain>
    </source>
</reference>
<evidence type="ECO:0000256" key="4">
    <source>
        <dbReference type="ARBA" id="ARBA00023159"/>
    </source>
</evidence>
<evidence type="ECO:0000256" key="1">
    <source>
        <dbReference type="ARBA" id="ARBA00009437"/>
    </source>
</evidence>
<dbReference type="GO" id="GO:0003677">
    <property type="term" value="F:DNA binding"/>
    <property type="evidence" value="ECO:0007669"/>
    <property type="project" value="UniProtKB-KW"/>
</dbReference>
<dbReference type="InterPro" id="IPR036388">
    <property type="entry name" value="WH-like_DNA-bd_sf"/>
</dbReference>
<gene>
    <name evidence="7" type="ORF">ACETWP_10605</name>
</gene>
<comment type="caution">
    <text evidence="7">The sequence shown here is derived from an EMBL/GenBank/DDBJ whole genome shotgun (WGS) entry which is preliminary data.</text>
</comment>
<dbReference type="NCBIfam" id="TIGR03298">
    <property type="entry name" value="argP"/>
    <property type="match status" value="1"/>
</dbReference>
<evidence type="ECO:0000259" key="6">
    <source>
        <dbReference type="PROSITE" id="PS50931"/>
    </source>
</evidence>